<keyword evidence="2" id="KW-0418">Kinase</keyword>
<dbReference type="PANTHER" id="PTHR21064:SF5">
    <property type="entry name" value="SLR1880 PROTEIN"/>
    <property type="match status" value="1"/>
</dbReference>
<dbReference type="PANTHER" id="PTHR21064">
    <property type="entry name" value="AMINOGLYCOSIDE PHOSPHOTRANSFERASE DOMAIN-CONTAINING PROTEIN-RELATED"/>
    <property type="match status" value="1"/>
</dbReference>
<dbReference type="GO" id="GO:0004672">
    <property type="term" value="F:protein kinase activity"/>
    <property type="evidence" value="ECO:0007669"/>
    <property type="project" value="InterPro"/>
</dbReference>
<feature type="domain" description="Protein kinase" evidence="1">
    <location>
        <begin position="1"/>
        <end position="382"/>
    </location>
</feature>
<reference evidence="2 3" key="1">
    <citation type="submission" date="2014-03" db="EMBL/GenBank/DDBJ databases">
        <title>Genomics of Bifidobacteria.</title>
        <authorList>
            <person name="Ventura M."/>
            <person name="Milani C."/>
            <person name="Lugli G.A."/>
        </authorList>
    </citation>
    <scope>NUCLEOTIDE SEQUENCE [LARGE SCALE GENOMIC DNA]</scope>
    <source>
        <strain evidence="2 3">DSM 23967</strain>
    </source>
</reference>
<dbReference type="InterPro" id="IPR000719">
    <property type="entry name" value="Prot_kinase_dom"/>
</dbReference>
<evidence type="ECO:0000313" key="3">
    <source>
        <dbReference type="Proteomes" id="UP000029066"/>
    </source>
</evidence>
<sequence>MKFVAIHEPLHVNQRMRREDNIMADIDAEITAVADLFQLEGDVQSIKPYGDGHINVTYLIVTSERRYILQKMNTDVFPDTAGLMRNIELVTSFLKERGQETLDIIPTKSGETYVTRESGAWRVYAFIENTKSYSLVPNADVFRESGRAFGEFQQMLAQFDASQLTEPIAHFHDTPHRFADFKAALAEDKLGRAATCQPEIEFFLNHESQYSVVMDGLADGSIPLRVTHNDTKLNNILMDAETGKARAIIDLDTIMPGSMLFDFGDSIRFGASTALEDEQDLDKVHFSTEYFRAYTEGFVGAVRESVTPREGELFAFAGNLLTMECGMRFLADYLAGDTYFATKYPEHNLVRARTQIKLVQEMEAKAGEIKAIVADVLEGEAR</sequence>
<dbReference type="AlphaFoldDB" id="A0A087DBB8"/>
<dbReference type="InterPro" id="IPR002575">
    <property type="entry name" value="Aminoglycoside_PTrfase"/>
</dbReference>
<dbReference type="InterPro" id="IPR050249">
    <property type="entry name" value="Pseudomonas-type_ThrB"/>
</dbReference>
<dbReference type="PROSITE" id="PS50011">
    <property type="entry name" value="PROTEIN_KINASE_DOM"/>
    <property type="match status" value="1"/>
</dbReference>
<evidence type="ECO:0000259" key="1">
    <source>
        <dbReference type="PROSITE" id="PS50011"/>
    </source>
</evidence>
<name>A0A087DBB8_9BIFI</name>
<dbReference type="EMBL" id="JGZN01000007">
    <property type="protein sequence ID" value="KFI92818.1"/>
    <property type="molecule type" value="Genomic_DNA"/>
</dbReference>
<keyword evidence="2" id="KW-0808">Transferase</keyword>
<gene>
    <name evidence="2" type="ORF">BISA_0512</name>
</gene>
<dbReference type="Proteomes" id="UP000029066">
    <property type="component" value="Unassembled WGS sequence"/>
</dbReference>
<evidence type="ECO:0000313" key="2">
    <source>
        <dbReference type="EMBL" id="KFI92818.1"/>
    </source>
</evidence>
<protein>
    <submittedName>
        <fullName evidence="2">N-acetylhexosamine kinase</fullName>
    </submittedName>
</protein>
<proteinExistence type="predicted"/>
<dbReference type="SUPFAM" id="SSF56112">
    <property type="entry name" value="Protein kinase-like (PK-like)"/>
    <property type="match status" value="1"/>
</dbReference>
<comment type="caution">
    <text evidence="2">The sequence shown here is derived from an EMBL/GenBank/DDBJ whole genome shotgun (WGS) entry which is preliminary data.</text>
</comment>
<dbReference type="InterPro" id="IPR011009">
    <property type="entry name" value="Kinase-like_dom_sf"/>
</dbReference>
<dbReference type="Pfam" id="PF01636">
    <property type="entry name" value="APH"/>
    <property type="match status" value="1"/>
</dbReference>
<dbReference type="GO" id="GO:0005524">
    <property type="term" value="F:ATP binding"/>
    <property type="evidence" value="ECO:0007669"/>
    <property type="project" value="InterPro"/>
</dbReference>
<dbReference type="STRING" id="1437607.BISA_0512"/>
<organism evidence="2 3">
    <name type="scientific">Bifidobacterium saguini DSM 23967</name>
    <dbReference type="NCBI Taxonomy" id="1437607"/>
    <lineage>
        <taxon>Bacteria</taxon>
        <taxon>Bacillati</taxon>
        <taxon>Actinomycetota</taxon>
        <taxon>Actinomycetes</taxon>
        <taxon>Bifidobacteriales</taxon>
        <taxon>Bifidobacteriaceae</taxon>
        <taxon>Bifidobacterium</taxon>
    </lineage>
</organism>
<dbReference type="Gene3D" id="3.30.200.20">
    <property type="entry name" value="Phosphorylase Kinase, domain 1"/>
    <property type="match status" value="1"/>
</dbReference>
<dbReference type="Gene3D" id="3.90.1200.10">
    <property type="match status" value="1"/>
</dbReference>
<accession>A0A087DBB8</accession>